<gene>
    <name evidence="1" type="ORF">EVAR_3717_1</name>
</gene>
<reference evidence="1 2" key="1">
    <citation type="journal article" date="2019" name="Commun. Biol.">
        <title>The bagworm genome reveals a unique fibroin gene that provides high tensile strength.</title>
        <authorList>
            <person name="Kono N."/>
            <person name="Nakamura H."/>
            <person name="Ohtoshi R."/>
            <person name="Tomita M."/>
            <person name="Numata K."/>
            <person name="Arakawa K."/>
        </authorList>
    </citation>
    <scope>NUCLEOTIDE SEQUENCE [LARGE SCALE GENOMIC DNA]</scope>
</reference>
<evidence type="ECO:0000313" key="2">
    <source>
        <dbReference type="Proteomes" id="UP000299102"/>
    </source>
</evidence>
<evidence type="ECO:0008006" key="3">
    <source>
        <dbReference type="Google" id="ProtNLM"/>
    </source>
</evidence>
<keyword evidence="2" id="KW-1185">Reference proteome</keyword>
<dbReference type="EMBL" id="BGZK01000015">
    <property type="protein sequence ID" value="GBP04784.1"/>
    <property type="molecule type" value="Genomic_DNA"/>
</dbReference>
<comment type="caution">
    <text evidence="1">The sequence shown here is derived from an EMBL/GenBank/DDBJ whole genome shotgun (WGS) entry which is preliminary data.</text>
</comment>
<dbReference type="Proteomes" id="UP000299102">
    <property type="component" value="Unassembled WGS sequence"/>
</dbReference>
<dbReference type="AlphaFoldDB" id="A0A4C1SS61"/>
<accession>A0A4C1SS61</accession>
<protein>
    <recommendedName>
        <fullName evidence="3">Histone-lysine N-methyltransferase SETMAR</fullName>
    </recommendedName>
</protein>
<proteinExistence type="predicted"/>
<dbReference type="OrthoDB" id="1293503at2759"/>
<sequence>MEMRSVRSIYGEPLKDICRNSDVRQRCGLKEEVVTRVERGMLRWFGHLERMNESRLIKPIYRANMCDGKLMKLKQEVEKKQPELINRKGEVFYHDNARPNTSLANQRNIERVWLRSVNASST</sequence>
<evidence type="ECO:0000313" key="1">
    <source>
        <dbReference type="EMBL" id="GBP04784.1"/>
    </source>
</evidence>
<name>A0A4C1SS61_EUMVA</name>
<organism evidence="1 2">
    <name type="scientific">Eumeta variegata</name>
    <name type="common">Bagworm moth</name>
    <name type="synonym">Eumeta japonica</name>
    <dbReference type="NCBI Taxonomy" id="151549"/>
    <lineage>
        <taxon>Eukaryota</taxon>
        <taxon>Metazoa</taxon>
        <taxon>Ecdysozoa</taxon>
        <taxon>Arthropoda</taxon>
        <taxon>Hexapoda</taxon>
        <taxon>Insecta</taxon>
        <taxon>Pterygota</taxon>
        <taxon>Neoptera</taxon>
        <taxon>Endopterygota</taxon>
        <taxon>Lepidoptera</taxon>
        <taxon>Glossata</taxon>
        <taxon>Ditrysia</taxon>
        <taxon>Tineoidea</taxon>
        <taxon>Psychidae</taxon>
        <taxon>Oiketicinae</taxon>
        <taxon>Eumeta</taxon>
    </lineage>
</organism>